<dbReference type="GO" id="GO:0008270">
    <property type="term" value="F:zinc ion binding"/>
    <property type="evidence" value="ECO:0007669"/>
    <property type="project" value="InterPro"/>
</dbReference>
<sequence length="50" mass="5856">MKLRMNLNNIDLKCENCGRELTEDNIYVRVINGKEHYFCCSHCADAYKGE</sequence>
<evidence type="ECO:0000313" key="2">
    <source>
        <dbReference type="EMBL" id="BDB99370.1"/>
    </source>
</evidence>
<keyword evidence="3" id="KW-1185">Reference proteome</keyword>
<dbReference type="Pfam" id="PF06467">
    <property type="entry name" value="zf-FCS"/>
    <property type="match status" value="1"/>
</dbReference>
<gene>
    <name evidence="2" type="ORF">SACC_23870</name>
</gene>
<evidence type="ECO:0000313" key="3">
    <source>
        <dbReference type="Proteomes" id="UP001319921"/>
    </source>
</evidence>
<dbReference type="InterPro" id="IPR010507">
    <property type="entry name" value="Znf_MYM"/>
</dbReference>
<organism evidence="2 3">
    <name type="scientific">Saccharolobus caldissimus</name>
    <dbReference type="NCBI Taxonomy" id="1702097"/>
    <lineage>
        <taxon>Archaea</taxon>
        <taxon>Thermoproteota</taxon>
        <taxon>Thermoprotei</taxon>
        <taxon>Sulfolobales</taxon>
        <taxon>Sulfolobaceae</taxon>
        <taxon>Saccharolobus</taxon>
    </lineage>
</organism>
<feature type="domain" description="TRASH" evidence="1">
    <location>
        <begin position="14"/>
        <end position="50"/>
    </location>
</feature>
<protein>
    <submittedName>
        <fullName evidence="2">Transcriptional regulator</fullName>
    </submittedName>
</protein>
<name>A0AAQ4CU89_9CREN</name>
<dbReference type="EMBL" id="AP025226">
    <property type="protein sequence ID" value="BDB99370.1"/>
    <property type="molecule type" value="Genomic_DNA"/>
</dbReference>
<evidence type="ECO:0000259" key="1">
    <source>
        <dbReference type="SMART" id="SM00746"/>
    </source>
</evidence>
<dbReference type="GeneID" id="68867110"/>
<dbReference type="KEGG" id="scas:SACC_23870"/>
<dbReference type="AlphaFoldDB" id="A0AAQ4CU89"/>
<accession>A0AAQ4CU89</accession>
<dbReference type="SMART" id="SM00746">
    <property type="entry name" value="TRASH"/>
    <property type="match status" value="1"/>
</dbReference>
<proteinExistence type="predicted"/>
<dbReference type="RefSeq" id="WP_229569687.1">
    <property type="nucleotide sequence ID" value="NZ_AP025226.1"/>
</dbReference>
<dbReference type="Proteomes" id="UP001319921">
    <property type="component" value="Chromosome"/>
</dbReference>
<reference evidence="2 3" key="1">
    <citation type="journal article" date="2022" name="Microbiol. Resour. Announc.">
        <title>Complete Genome Sequence of the Hyperthermophilic and Acidophilic Archaeon Saccharolobus caldissimus Strain HS-3T.</title>
        <authorList>
            <person name="Sakai H.D."/>
            <person name="Kurosawa N."/>
        </authorList>
    </citation>
    <scope>NUCLEOTIDE SEQUENCE [LARGE SCALE GENOMIC DNA]</scope>
    <source>
        <strain evidence="2 3">JCM32116</strain>
    </source>
</reference>
<dbReference type="InterPro" id="IPR011017">
    <property type="entry name" value="TRASH_dom"/>
</dbReference>